<dbReference type="Proteomes" id="UP000264492">
    <property type="component" value="Unassembled WGS sequence"/>
</dbReference>
<accession>A0A371JZ08</accession>
<dbReference type="OrthoDB" id="5998806at2"/>
<keyword evidence="2" id="KW-1185">Reference proteome</keyword>
<gene>
    <name evidence="1" type="ORF">DX914_17450</name>
</gene>
<sequence length="97" mass="10735">MNYRFDLKGHGLKSVSAQCGAGSYSECEFEVERADGGRYAFTELSRFGLIRVQGRHYLVYGIVGDSKGKDPKAQRVVELADPPKPVCDQIGDYADLM</sequence>
<reference evidence="1 2" key="1">
    <citation type="submission" date="2018-08" db="EMBL/GenBank/DDBJ databases">
        <title>Lysobacter sp. zong2l5, whole genome shotgun sequence.</title>
        <authorList>
            <person name="Zhang X."/>
            <person name="Feng G."/>
            <person name="Zhu H."/>
        </authorList>
    </citation>
    <scope>NUCLEOTIDE SEQUENCE [LARGE SCALE GENOMIC DNA]</scope>
    <source>
        <strain evidence="2">zong2l5</strain>
    </source>
</reference>
<organism evidence="1 2">
    <name type="scientific">Lysobacter silvisoli</name>
    <dbReference type="NCBI Taxonomy" id="2293254"/>
    <lineage>
        <taxon>Bacteria</taxon>
        <taxon>Pseudomonadati</taxon>
        <taxon>Pseudomonadota</taxon>
        <taxon>Gammaproteobacteria</taxon>
        <taxon>Lysobacterales</taxon>
        <taxon>Lysobacteraceae</taxon>
        <taxon>Lysobacter</taxon>
    </lineage>
</organism>
<evidence type="ECO:0000313" key="2">
    <source>
        <dbReference type="Proteomes" id="UP000264492"/>
    </source>
</evidence>
<name>A0A371JZ08_9GAMM</name>
<protein>
    <submittedName>
        <fullName evidence="1">Uncharacterized protein</fullName>
    </submittedName>
</protein>
<proteinExistence type="predicted"/>
<dbReference type="AlphaFoldDB" id="A0A371JZ08"/>
<comment type="caution">
    <text evidence="1">The sequence shown here is derived from an EMBL/GenBank/DDBJ whole genome shotgun (WGS) entry which is preliminary data.</text>
</comment>
<evidence type="ECO:0000313" key="1">
    <source>
        <dbReference type="EMBL" id="RDZ26852.1"/>
    </source>
</evidence>
<dbReference type="EMBL" id="QTSU01000003">
    <property type="protein sequence ID" value="RDZ26852.1"/>
    <property type="molecule type" value="Genomic_DNA"/>
</dbReference>